<dbReference type="EMBL" id="DXAN01000025">
    <property type="protein sequence ID" value="HJA09079.1"/>
    <property type="molecule type" value="Genomic_DNA"/>
</dbReference>
<protein>
    <submittedName>
        <fullName evidence="1">Uncharacterized protein</fullName>
    </submittedName>
</protein>
<organism evidence="1 2">
    <name type="scientific">Candidatus Mailhella merdigallinarum</name>
    <dbReference type="NCBI Taxonomy" id="2838658"/>
    <lineage>
        <taxon>Bacteria</taxon>
        <taxon>Pseudomonadati</taxon>
        <taxon>Thermodesulfobacteriota</taxon>
        <taxon>Desulfovibrionia</taxon>
        <taxon>Desulfovibrionales</taxon>
        <taxon>Desulfovibrionaceae</taxon>
        <taxon>Mailhella</taxon>
    </lineage>
</organism>
<name>A0A9D2HEN3_9BACT</name>
<proteinExistence type="predicted"/>
<comment type="caution">
    <text evidence="1">The sequence shown here is derived from an EMBL/GenBank/DDBJ whole genome shotgun (WGS) entry which is preliminary data.</text>
</comment>
<dbReference type="Proteomes" id="UP000824225">
    <property type="component" value="Unassembled WGS sequence"/>
</dbReference>
<evidence type="ECO:0000313" key="2">
    <source>
        <dbReference type="Proteomes" id="UP000824225"/>
    </source>
</evidence>
<reference evidence="1" key="2">
    <citation type="submission" date="2021-04" db="EMBL/GenBank/DDBJ databases">
        <authorList>
            <person name="Gilroy R."/>
        </authorList>
    </citation>
    <scope>NUCLEOTIDE SEQUENCE</scope>
    <source>
        <strain evidence="1">CHK186-16707</strain>
    </source>
</reference>
<sequence>MPIPAHAQVVRRGPCWLVRVTPPGRIVWRAYRAADVSPDEAAARAGGSAGVSAVAWQLSLIRAGVA</sequence>
<reference evidence="1" key="1">
    <citation type="journal article" date="2021" name="PeerJ">
        <title>Extensive microbial diversity within the chicken gut microbiome revealed by metagenomics and culture.</title>
        <authorList>
            <person name="Gilroy R."/>
            <person name="Ravi A."/>
            <person name="Getino M."/>
            <person name="Pursley I."/>
            <person name="Horton D.L."/>
            <person name="Alikhan N.F."/>
            <person name="Baker D."/>
            <person name="Gharbi K."/>
            <person name="Hall N."/>
            <person name="Watson M."/>
            <person name="Adriaenssens E.M."/>
            <person name="Foster-Nyarko E."/>
            <person name="Jarju S."/>
            <person name="Secka A."/>
            <person name="Antonio M."/>
            <person name="Oren A."/>
            <person name="Chaudhuri R.R."/>
            <person name="La Ragione R."/>
            <person name="Hildebrand F."/>
            <person name="Pallen M.J."/>
        </authorList>
    </citation>
    <scope>NUCLEOTIDE SEQUENCE</scope>
    <source>
        <strain evidence="1">CHK186-16707</strain>
    </source>
</reference>
<gene>
    <name evidence="1" type="ORF">H9962_07815</name>
</gene>
<evidence type="ECO:0000313" key="1">
    <source>
        <dbReference type="EMBL" id="HJA09079.1"/>
    </source>
</evidence>
<dbReference type="AlphaFoldDB" id="A0A9D2HEN3"/>
<accession>A0A9D2HEN3</accession>